<reference evidence="1 2" key="1">
    <citation type="submission" date="2022-05" db="EMBL/GenBank/DDBJ databases">
        <authorList>
            <consortium name="Genoscope - CEA"/>
            <person name="William W."/>
        </authorList>
    </citation>
    <scope>NUCLEOTIDE SEQUENCE [LARGE SCALE GENOMIC DNA]</scope>
</reference>
<keyword evidence="2" id="KW-1185">Reference proteome</keyword>
<evidence type="ECO:0000313" key="1">
    <source>
        <dbReference type="EMBL" id="CAH3039363.1"/>
    </source>
</evidence>
<gene>
    <name evidence="1" type="ORF">PLOB_00042647</name>
</gene>
<dbReference type="Gene3D" id="2.120.10.30">
    <property type="entry name" value="TolB, C-terminal domain"/>
    <property type="match status" value="1"/>
</dbReference>
<proteinExistence type="predicted"/>
<dbReference type="Proteomes" id="UP001159405">
    <property type="component" value="Unassembled WGS sequence"/>
</dbReference>
<dbReference type="InterPro" id="IPR011042">
    <property type="entry name" value="6-blade_b-propeller_TolB-like"/>
</dbReference>
<protein>
    <submittedName>
        <fullName evidence="1">Uncharacterized protein</fullName>
    </submittedName>
</protein>
<evidence type="ECO:0000313" key="2">
    <source>
        <dbReference type="Proteomes" id="UP001159405"/>
    </source>
</evidence>
<dbReference type="EMBL" id="CALNXK010000007">
    <property type="protein sequence ID" value="CAH3039363.1"/>
    <property type="molecule type" value="Genomic_DNA"/>
</dbReference>
<name>A0ABN8N2H0_9CNID</name>
<sequence length="108" mass="12360">MVNLCLNLKTKGPGKLSEPNAYVYYENKFIVCAKHNHWLKVDKSGTFLYKIEEQDKDNGQLFYSRGLCVQKCGNHHNLLVCNVGNHRVDQFTLGVSSLEKLLINYNTP</sequence>
<accession>A0ABN8N2H0</accession>
<comment type="caution">
    <text evidence="1">The sequence shown here is derived from an EMBL/GenBank/DDBJ whole genome shotgun (WGS) entry which is preliminary data.</text>
</comment>
<organism evidence="1 2">
    <name type="scientific">Porites lobata</name>
    <dbReference type="NCBI Taxonomy" id="104759"/>
    <lineage>
        <taxon>Eukaryota</taxon>
        <taxon>Metazoa</taxon>
        <taxon>Cnidaria</taxon>
        <taxon>Anthozoa</taxon>
        <taxon>Hexacorallia</taxon>
        <taxon>Scleractinia</taxon>
        <taxon>Fungiina</taxon>
        <taxon>Poritidae</taxon>
        <taxon>Porites</taxon>
    </lineage>
</organism>